<dbReference type="GO" id="GO:0005737">
    <property type="term" value="C:cytoplasm"/>
    <property type="evidence" value="ECO:0007669"/>
    <property type="project" value="TreeGrafter"/>
</dbReference>
<feature type="domain" description="CobW/HypB/UreG nucleotide-binding" evidence="1">
    <location>
        <begin position="7"/>
        <end position="183"/>
    </location>
</feature>
<accession>A1S8E4</accession>
<dbReference type="Gene3D" id="3.40.50.300">
    <property type="entry name" value="P-loop containing nucleotide triphosphate hydrolases"/>
    <property type="match status" value="1"/>
</dbReference>
<dbReference type="InterPro" id="IPR027417">
    <property type="entry name" value="P-loop_NTPase"/>
</dbReference>
<dbReference type="RefSeq" id="WP_011760557.1">
    <property type="nucleotide sequence ID" value="NC_008700.1"/>
</dbReference>
<dbReference type="eggNOG" id="COG0523">
    <property type="taxonomic scope" value="Bacteria"/>
</dbReference>
<dbReference type="Pfam" id="PF02492">
    <property type="entry name" value="cobW"/>
    <property type="match status" value="1"/>
</dbReference>
<dbReference type="EMBL" id="CP000507">
    <property type="protein sequence ID" value="ABM00651.1"/>
    <property type="molecule type" value="Genomic_DNA"/>
</dbReference>
<evidence type="ECO:0000259" key="1">
    <source>
        <dbReference type="Pfam" id="PF02492"/>
    </source>
</evidence>
<proteinExistence type="predicted"/>
<sequence length="346" mass="37013">MLLGNIPVNVITGFLGAGKTSFIKKLLAQKPEGETWAVLVNEFGEVGLDAALLGSREGLAIREVPGGCICCAAGVPTRVAVAQLLRQAKPSRLLIEPTGLGHPANILKTLMAPEYQGVLSIQRTLCLVDPRNLDDARYTQNDIFNQQLAVADLVLACKADMQAPDFLATLGSYVTDINPGVSVQPFSAKTPVSDTLLTAMMQVSIRAPQLMSAALPRGLFASKPSGTMGLFDEGDGAQTLQLNSQGFIRKPHQAEGIFACGWCFSAQWCFDFDALMAVVQANPSLRLKAVMITPDGILAINRLETELNLAELDDAMDSRIEFIATEPLDWDAIEEALLTSGSPVGQ</sequence>
<dbReference type="AlphaFoldDB" id="A1S8E4"/>
<evidence type="ECO:0000313" key="2">
    <source>
        <dbReference type="EMBL" id="ABM00651.1"/>
    </source>
</evidence>
<dbReference type="InterPro" id="IPR051316">
    <property type="entry name" value="Zinc-reg_GTPase_activator"/>
</dbReference>
<evidence type="ECO:0000313" key="3">
    <source>
        <dbReference type="Proteomes" id="UP000009175"/>
    </source>
</evidence>
<dbReference type="STRING" id="326297.Sama_2446"/>
<dbReference type="PANTHER" id="PTHR13748">
    <property type="entry name" value="COBW-RELATED"/>
    <property type="match status" value="1"/>
</dbReference>
<keyword evidence="3" id="KW-1185">Reference proteome</keyword>
<protein>
    <submittedName>
        <fullName evidence="2">Cobalamin synthesis protein/P47K family protein</fullName>
    </submittedName>
</protein>
<name>A1S8E4_SHEAM</name>
<dbReference type="HOGENOM" id="CLU_017452_1_2_6"/>
<dbReference type="OrthoDB" id="9808822at2"/>
<dbReference type="InterPro" id="IPR003495">
    <property type="entry name" value="CobW/HypB/UreG_nucleotide-bd"/>
</dbReference>
<reference evidence="2 3" key="1">
    <citation type="submission" date="2006-12" db="EMBL/GenBank/DDBJ databases">
        <title>Complete sequence of Shewanella amazonensis SB2B.</title>
        <authorList>
            <consortium name="US DOE Joint Genome Institute"/>
            <person name="Copeland A."/>
            <person name="Lucas S."/>
            <person name="Lapidus A."/>
            <person name="Barry K."/>
            <person name="Detter J.C."/>
            <person name="Glavina del Rio T."/>
            <person name="Hammon N."/>
            <person name="Israni S."/>
            <person name="Dalin E."/>
            <person name="Tice H."/>
            <person name="Pitluck S."/>
            <person name="Munk A.C."/>
            <person name="Brettin T."/>
            <person name="Bruce D."/>
            <person name="Han C."/>
            <person name="Tapia R."/>
            <person name="Gilna P."/>
            <person name="Schmutz J."/>
            <person name="Larimer F."/>
            <person name="Land M."/>
            <person name="Hauser L."/>
            <person name="Kyrpides N."/>
            <person name="Mikhailova N."/>
            <person name="Fredrickson J."/>
            <person name="Richardson P."/>
        </authorList>
    </citation>
    <scope>NUCLEOTIDE SEQUENCE [LARGE SCALE GENOMIC DNA]</scope>
    <source>
        <strain evidence="3">ATCC BAA-1098 / SB2B</strain>
    </source>
</reference>
<dbReference type="KEGG" id="saz:Sama_2446"/>
<dbReference type="Proteomes" id="UP000009175">
    <property type="component" value="Chromosome"/>
</dbReference>
<organism evidence="2 3">
    <name type="scientific">Shewanella amazonensis (strain ATCC BAA-1098 / SB2B)</name>
    <dbReference type="NCBI Taxonomy" id="326297"/>
    <lineage>
        <taxon>Bacteria</taxon>
        <taxon>Pseudomonadati</taxon>
        <taxon>Pseudomonadota</taxon>
        <taxon>Gammaproteobacteria</taxon>
        <taxon>Alteromonadales</taxon>
        <taxon>Shewanellaceae</taxon>
        <taxon>Shewanella</taxon>
    </lineage>
</organism>
<gene>
    <name evidence="2" type="ordered locus">Sama_2446</name>
</gene>
<dbReference type="PANTHER" id="PTHR13748:SF46">
    <property type="entry name" value="ZINC CHAPERONE YEIR"/>
    <property type="match status" value="1"/>
</dbReference>
<dbReference type="SUPFAM" id="SSF52540">
    <property type="entry name" value="P-loop containing nucleoside triphosphate hydrolases"/>
    <property type="match status" value="1"/>
</dbReference>
<dbReference type="CDD" id="cd03112">
    <property type="entry name" value="CobW-like"/>
    <property type="match status" value="1"/>
</dbReference>